<evidence type="ECO:0000313" key="3">
    <source>
        <dbReference type="Proteomes" id="UP000249910"/>
    </source>
</evidence>
<dbReference type="InterPro" id="IPR000726">
    <property type="entry name" value="Glyco_hydro_19_cat"/>
</dbReference>
<keyword evidence="3" id="KW-1185">Reference proteome</keyword>
<dbReference type="Pfam" id="PF00182">
    <property type="entry name" value="Glyco_hydro_19"/>
    <property type="match status" value="1"/>
</dbReference>
<dbReference type="Gene3D" id="1.10.530.10">
    <property type="match status" value="1"/>
</dbReference>
<accession>A0ABM6LYC0</accession>
<sequence>MNIINGGLECSKPTPAKVDGRVAFFKRYAQMLNTTTGDNLYCNNMQHY</sequence>
<feature type="domain" description="Glycoside hydrolase family 19 catalytic" evidence="1">
    <location>
        <begin position="2"/>
        <end position="42"/>
    </location>
</feature>
<dbReference type="Proteomes" id="UP000249910">
    <property type="component" value="Chromosome"/>
</dbReference>
<dbReference type="InterPro" id="IPR023346">
    <property type="entry name" value="Lysozyme-like_dom_sf"/>
</dbReference>
<organism evidence="2 3">
    <name type="scientific">Francisella halioticida</name>
    <dbReference type="NCBI Taxonomy" id="549298"/>
    <lineage>
        <taxon>Bacteria</taxon>
        <taxon>Pseudomonadati</taxon>
        <taxon>Pseudomonadota</taxon>
        <taxon>Gammaproteobacteria</taxon>
        <taxon>Thiotrichales</taxon>
        <taxon>Francisellaceae</taxon>
        <taxon>Francisella</taxon>
    </lineage>
</organism>
<evidence type="ECO:0000313" key="2">
    <source>
        <dbReference type="EMBL" id="ASG67470.1"/>
    </source>
</evidence>
<dbReference type="EMBL" id="CP022132">
    <property type="protein sequence ID" value="ASG67470.1"/>
    <property type="molecule type" value="Genomic_DNA"/>
</dbReference>
<evidence type="ECO:0000259" key="1">
    <source>
        <dbReference type="Pfam" id="PF00182"/>
    </source>
</evidence>
<proteinExistence type="predicted"/>
<name>A0ABM6LYC0_9GAMM</name>
<protein>
    <recommendedName>
        <fullName evidence="1">Glycoside hydrolase family 19 catalytic domain-containing protein</fullName>
    </recommendedName>
</protein>
<dbReference type="SUPFAM" id="SSF53955">
    <property type="entry name" value="Lysozyme-like"/>
    <property type="match status" value="1"/>
</dbReference>
<gene>
    <name evidence="2" type="ORF">CDV26_02810</name>
</gene>
<reference evidence="2 3" key="1">
    <citation type="submission" date="2017-06" db="EMBL/GenBank/DDBJ databases">
        <title>Complete genome of Francisella halioticida.</title>
        <authorList>
            <person name="Sjodin A."/>
        </authorList>
    </citation>
    <scope>NUCLEOTIDE SEQUENCE [LARGE SCALE GENOMIC DNA]</scope>
    <source>
        <strain evidence="2 3">DSM 23729</strain>
    </source>
</reference>